<dbReference type="OrthoDB" id="439993at2759"/>
<organism evidence="1 2">
    <name type="scientific">Periconia macrospinosa</name>
    <dbReference type="NCBI Taxonomy" id="97972"/>
    <lineage>
        <taxon>Eukaryota</taxon>
        <taxon>Fungi</taxon>
        <taxon>Dikarya</taxon>
        <taxon>Ascomycota</taxon>
        <taxon>Pezizomycotina</taxon>
        <taxon>Dothideomycetes</taxon>
        <taxon>Pleosporomycetidae</taxon>
        <taxon>Pleosporales</taxon>
        <taxon>Massarineae</taxon>
        <taxon>Periconiaceae</taxon>
        <taxon>Periconia</taxon>
    </lineage>
</organism>
<evidence type="ECO:0000313" key="1">
    <source>
        <dbReference type="EMBL" id="PVI00414.1"/>
    </source>
</evidence>
<evidence type="ECO:0000313" key="2">
    <source>
        <dbReference type="Proteomes" id="UP000244855"/>
    </source>
</evidence>
<sequence>MFSGVRKPPWPLQLLEFKHVFMQVDHENLEKSLRESARLVVENDEFSGPGNEAVRRKAALVVPKHEDDDEDPPSLYEQFQRCYKFSINDDASSVYVKGFFGNAAAVKTSVS</sequence>
<reference evidence="1 2" key="1">
    <citation type="journal article" date="2018" name="Sci. Rep.">
        <title>Comparative genomics provides insights into the lifestyle and reveals functional heterogeneity of dark septate endophytic fungi.</title>
        <authorList>
            <person name="Knapp D.G."/>
            <person name="Nemeth J.B."/>
            <person name="Barry K."/>
            <person name="Hainaut M."/>
            <person name="Henrissat B."/>
            <person name="Johnson J."/>
            <person name="Kuo A."/>
            <person name="Lim J.H.P."/>
            <person name="Lipzen A."/>
            <person name="Nolan M."/>
            <person name="Ohm R.A."/>
            <person name="Tamas L."/>
            <person name="Grigoriev I.V."/>
            <person name="Spatafora J.W."/>
            <person name="Nagy L.G."/>
            <person name="Kovacs G.M."/>
        </authorList>
    </citation>
    <scope>NUCLEOTIDE SEQUENCE [LARGE SCALE GENOMIC DNA]</scope>
    <source>
        <strain evidence="1 2">DSE2036</strain>
    </source>
</reference>
<proteinExistence type="predicted"/>
<accession>A0A2V1DT30</accession>
<gene>
    <name evidence="1" type="ORF">DM02DRAFT_628584</name>
</gene>
<dbReference type="AlphaFoldDB" id="A0A2V1DT30"/>
<dbReference type="EMBL" id="KZ805374">
    <property type="protein sequence ID" value="PVI00414.1"/>
    <property type="molecule type" value="Genomic_DNA"/>
</dbReference>
<dbReference type="STRING" id="97972.A0A2V1DT30"/>
<dbReference type="Proteomes" id="UP000244855">
    <property type="component" value="Unassembled WGS sequence"/>
</dbReference>
<name>A0A2V1DT30_9PLEO</name>
<keyword evidence="2" id="KW-1185">Reference proteome</keyword>
<protein>
    <submittedName>
        <fullName evidence="1">Uncharacterized protein</fullName>
    </submittedName>
</protein>